<reference evidence="5" key="1">
    <citation type="submission" date="2015-12" db="EMBL/GenBank/DDBJ databases">
        <title>De novo transcriptome assembly of four potential Pierce s Disease insect vectors from Arizona vineyards.</title>
        <authorList>
            <person name="Tassone E.E."/>
        </authorList>
    </citation>
    <scope>NUCLEOTIDE SEQUENCE</scope>
</reference>
<dbReference type="SMART" id="SM00300">
    <property type="entry name" value="ChSh"/>
    <property type="match status" value="1"/>
</dbReference>
<dbReference type="SUPFAM" id="SSF54160">
    <property type="entry name" value="Chromo domain-like"/>
    <property type="match status" value="1"/>
</dbReference>
<feature type="domain" description="Chromo" evidence="3">
    <location>
        <begin position="485"/>
        <end position="543"/>
    </location>
</feature>
<dbReference type="GO" id="GO:0005634">
    <property type="term" value="C:nucleus"/>
    <property type="evidence" value="ECO:0007669"/>
    <property type="project" value="UniProtKB-SubCell"/>
</dbReference>
<dbReference type="CDD" id="cd00034">
    <property type="entry name" value="CSD"/>
    <property type="match status" value="1"/>
</dbReference>
<evidence type="ECO:0000259" key="3">
    <source>
        <dbReference type="PROSITE" id="PS50013"/>
    </source>
</evidence>
<dbReference type="AlphaFoldDB" id="A0A1B6DV90"/>
<dbReference type="InterPro" id="IPR051219">
    <property type="entry name" value="Heterochromatin_chromo-domain"/>
</dbReference>
<name>A0A1B6DV90_9HEMI</name>
<dbReference type="GO" id="GO:0005694">
    <property type="term" value="C:chromosome"/>
    <property type="evidence" value="ECO:0007669"/>
    <property type="project" value="UniProtKB-ARBA"/>
</dbReference>
<dbReference type="InterPro" id="IPR008251">
    <property type="entry name" value="Chromo_shadow_dom"/>
</dbReference>
<dbReference type="Gene3D" id="2.40.50.40">
    <property type="match status" value="1"/>
</dbReference>
<comment type="subcellular location">
    <subcellularLocation>
        <location evidence="1">Nucleus</location>
    </subcellularLocation>
</comment>
<evidence type="ECO:0000313" key="4">
    <source>
        <dbReference type="EMBL" id="JAS26461.1"/>
    </source>
</evidence>
<proteinExistence type="predicted"/>
<dbReference type="InterPro" id="IPR016197">
    <property type="entry name" value="Chromo-like_dom_sf"/>
</dbReference>
<dbReference type="PANTHER" id="PTHR22812">
    <property type="entry name" value="CHROMOBOX PROTEIN"/>
    <property type="match status" value="1"/>
</dbReference>
<gene>
    <name evidence="4" type="ORF">g.28742</name>
    <name evidence="5" type="ORF">g.28743</name>
</gene>
<organism evidence="5">
    <name type="scientific">Clastoptera arizonana</name>
    <name type="common">Arizona spittle bug</name>
    <dbReference type="NCBI Taxonomy" id="38151"/>
    <lineage>
        <taxon>Eukaryota</taxon>
        <taxon>Metazoa</taxon>
        <taxon>Ecdysozoa</taxon>
        <taxon>Arthropoda</taxon>
        <taxon>Hexapoda</taxon>
        <taxon>Insecta</taxon>
        <taxon>Pterygota</taxon>
        <taxon>Neoptera</taxon>
        <taxon>Paraneoptera</taxon>
        <taxon>Hemiptera</taxon>
        <taxon>Auchenorrhyncha</taxon>
        <taxon>Cercopoidea</taxon>
        <taxon>Clastopteridae</taxon>
        <taxon>Clastoptera</taxon>
    </lineage>
</organism>
<dbReference type="InterPro" id="IPR000953">
    <property type="entry name" value="Chromo/chromo_shadow_dom"/>
</dbReference>
<sequence length="545" mass="63065">MTDNKLVNDLGICDSNHYDDSNNFSDKISQYENETITSKYHNVETNFFSCDKERPVKYDVEKENQSDADVNKLDYLLNSDEKFRKRSTLPKKNNCNGTLISNISNESIREDLMLNSTSDTKPIKPQVDASYKIAYQKNPTAIISDDTEIQFSVSNSCMKSSIVGSNELNSNLMSKVSKVSNEQNDNNQSVGKNVSNLCEEKTAVMSTDHSLIQSKNTIDDKTLFKIPKPISRGNQLKNKKAFSSLKLINKYSNNNQNMSNIKLKLDIVRRKIEYLNRTNSNLAKHIIKCSTMNNRCNRIKRKIIIKPKMSQKSLRNEICRKWLMDNFFHFSDNDYSKPIGNKTNKIFQNKDGINHKINNSEPLKESPISCQIEGDKRLFIEVDESQMLSYKKLKKKTIKEDKKDMLKNNKIYLKDEEAFEEEQDELFEETDSERRKILTRLIQKCSKIPNFGPQNILDHLSEDEIRSVGGEVIEDNGHTGFEKGLEPEVILGATFHNSKLMFLMKWKGIQDYDLVCFKEARRVCPQIVIQFFEERLFFPKDENSS</sequence>
<dbReference type="PROSITE" id="PS50013">
    <property type="entry name" value="CHROMO_2"/>
    <property type="match status" value="1"/>
</dbReference>
<evidence type="ECO:0000256" key="2">
    <source>
        <dbReference type="ARBA" id="ARBA00023242"/>
    </source>
</evidence>
<evidence type="ECO:0000256" key="1">
    <source>
        <dbReference type="ARBA" id="ARBA00004123"/>
    </source>
</evidence>
<protein>
    <recommendedName>
        <fullName evidence="3">Chromo domain-containing protein</fullName>
    </recommendedName>
</protein>
<keyword evidence="2" id="KW-0539">Nucleus</keyword>
<dbReference type="EMBL" id="GEDC01007700">
    <property type="protein sequence ID" value="JAS29598.1"/>
    <property type="molecule type" value="Transcribed_RNA"/>
</dbReference>
<evidence type="ECO:0000313" key="5">
    <source>
        <dbReference type="EMBL" id="JAS29598.1"/>
    </source>
</evidence>
<accession>A0A1B6DV90</accession>
<dbReference type="EMBL" id="GEDC01010837">
    <property type="protein sequence ID" value="JAS26461.1"/>
    <property type="molecule type" value="Transcribed_RNA"/>
</dbReference>
<dbReference type="Pfam" id="PF01393">
    <property type="entry name" value="Chromo_shadow"/>
    <property type="match status" value="1"/>
</dbReference>